<gene>
    <name evidence="7" type="ORF">EGT74_18275</name>
</gene>
<comment type="caution">
    <text evidence="7">The sequence shown here is derived from an EMBL/GenBank/DDBJ whole genome shotgun (WGS) entry which is preliminary data.</text>
</comment>
<evidence type="ECO:0000256" key="3">
    <source>
        <dbReference type="ARBA" id="ARBA00012000"/>
    </source>
</evidence>
<dbReference type="GO" id="GO:0043916">
    <property type="term" value="F:DNA-7-methylguanine glycosylase activity"/>
    <property type="evidence" value="ECO:0007669"/>
    <property type="project" value="TreeGrafter"/>
</dbReference>
<accession>A0A3N4PJV1</accession>
<dbReference type="PANTHER" id="PTHR43003">
    <property type="entry name" value="DNA-3-METHYLADENINE GLYCOSYLASE"/>
    <property type="match status" value="1"/>
</dbReference>
<dbReference type="Proteomes" id="UP000278351">
    <property type="component" value="Unassembled WGS sequence"/>
</dbReference>
<dbReference type="EMBL" id="RPDH01000002">
    <property type="protein sequence ID" value="RPE08963.1"/>
    <property type="molecule type" value="Genomic_DNA"/>
</dbReference>
<dbReference type="Gene3D" id="3.30.310.20">
    <property type="entry name" value="DNA-3-methyladenine glycosylase AlkA, N-terminal domain"/>
    <property type="match status" value="1"/>
</dbReference>
<feature type="domain" description="HhH-GPD" evidence="6">
    <location>
        <begin position="132"/>
        <end position="296"/>
    </location>
</feature>
<dbReference type="AlphaFoldDB" id="A0A3N4PJV1"/>
<dbReference type="FunFam" id="1.10.340.30:FF:000004">
    <property type="entry name" value="DNA-3-methyladenine glycosylase II"/>
    <property type="match status" value="1"/>
</dbReference>
<dbReference type="CDD" id="cd00056">
    <property type="entry name" value="ENDO3c"/>
    <property type="match status" value="1"/>
</dbReference>
<dbReference type="InterPro" id="IPR037046">
    <property type="entry name" value="AlkA_N_sf"/>
</dbReference>
<dbReference type="Gene3D" id="1.10.340.30">
    <property type="entry name" value="Hypothetical protein, domain 2"/>
    <property type="match status" value="1"/>
</dbReference>
<dbReference type="GO" id="GO:0006307">
    <property type="term" value="P:DNA alkylation repair"/>
    <property type="evidence" value="ECO:0007669"/>
    <property type="project" value="TreeGrafter"/>
</dbReference>
<keyword evidence="5" id="KW-0234">DNA repair</keyword>
<dbReference type="GO" id="GO:0032993">
    <property type="term" value="C:protein-DNA complex"/>
    <property type="evidence" value="ECO:0007669"/>
    <property type="project" value="TreeGrafter"/>
</dbReference>
<sequence length="298" mass="33996">MIQLPVNEYHHFNFAESLQFLNRSPRECLHQVRDGAVYKLLAPEGAPVLLRIREDAARQSLSAEVLEGEVSPNGEAYISRFMDRWLHLSGSLQPFYDFAAPDPLLGPLVKEFSGLRLVGIPDLFECITWTITGQQINLAFAYTMKQRLVQAFGHTVEWEGGTYYLYPHPAVIAVLRPEDLMPMQFSRTKAEGIIRVAQLMADGRLHEDMLMRMTYEEARDALVSIKGIGPWSANYVLMKFAQHPQALPLEDAGLHNAIRYRMGLPAKPGIPEVKKYTDHWKNHAAYATFYCWRSLYAK</sequence>
<evidence type="ECO:0000256" key="2">
    <source>
        <dbReference type="ARBA" id="ARBA00010817"/>
    </source>
</evidence>
<keyword evidence="4" id="KW-0227">DNA damage</keyword>
<name>A0A3N4PJV1_9BACT</name>
<dbReference type="RefSeq" id="WP_123847962.1">
    <property type="nucleotide sequence ID" value="NZ_RPDH01000002.1"/>
</dbReference>
<dbReference type="InterPro" id="IPR011257">
    <property type="entry name" value="DNA_glycosylase"/>
</dbReference>
<evidence type="ECO:0000313" key="7">
    <source>
        <dbReference type="EMBL" id="RPE08963.1"/>
    </source>
</evidence>
<organism evidence="7 8">
    <name type="scientific">Chitinophaga lutea</name>
    <dbReference type="NCBI Taxonomy" id="2488634"/>
    <lineage>
        <taxon>Bacteria</taxon>
        <taxon>Pseudomonadati</taxon>
        <taxon>Bacteroidota</taxon>
        <taxon>Chitinophagia</taxon>
        <taxon>Chitinophagales</taxon>
        <taxon>Chitinophagaceae</taxon>
        <taxon>Chitinophaga</taxon>
    </lineage>
</organism>
<evidence type="ECO:0000256" key="5">
    <source>
        <dbReference type="ARBA" id="ARBA00023204"/>
    </source>
</evidence>
<comment type="catalytic activity">
    <reaction evidence="1">
        <text>Hydrolysis of alkylated DNA, releasing 3-methyladenine, 3-methylguanine, 7-methylguanine and 7-methyladenine.</text>
        <dbReference type="EC" id="3.2.2.21"/>
    </reaction>
</comment>
<evidence type="ECO:0000313" key="8">
    <source>
        <dbReference type="Proteomes" id="UP000278351"/>
    </source>
</evidence>
<dbReference type="InterPro" id="IPR003265">
    <property type="entry name" value="HhH-GPD_domain"/>
</dbReference>
<dbReference type="GO" id="GO:0032131">
    <property type="term" value="F:alkylated DNA binding"/>
    <property type="evidence" value="ECO:0007669"/>
    <property type="project" value="TreeGrafter"/>
</dbReference>
<proteinExistence type="inferred from homology"/>
<dbReference type="OrthoDB" id="9785929at2"/>
<protein>
    <recommendedName>
        <fullName evidence="3">DNA-3-methyladenine glycosylase II</fullName>
        <ecNumber evidence="3">3.2.2.21</ecNumber>
    </recommendedName>
</protein>
<dbReference type="SUPFAM" id="SSF48150">
    <property type="entry name" value="DNA-glycosylase"/>
    <property type="match status" value="1"/>
</dbReference>
<dbReference type="Pfam" id="PF00730">
    <property type="entry name" value="HhH-GPD"/>
    <property type="match status" value="1"/>
</dbReference>
<dbReference type="GO" id="GO:0005737">
    <property type="term" value="C:cytoplasm"/>
    <property type="evidence" value="ECO:0007669"/>
    <property type="project" value="TreeGrafter"/>
</dbReference>
<comment type="similarity">
    <text evidence="2">Belongs to the alkylbase DNA glycosidase AlkA family.</text>
</comment>
<dbReference type="PANTHER" id="PTHR43003:SF12">
    <property type="entry name" value="DNA-3-METHYLADENINE GLYCOSYLASE"/>
    <property type="match status" value="1"/>
</dbReference>
<evidence type="ECO:0000256" key="4">
    <source>
        <dbReference type="ARBA" id="ARBA00022763"/>
    </source>
</evidence>
<evidence type="ECO:0000259" key="6">
    <source>
        <dbReference type="SMART" id="SM00478"/>
    </source>
</evidence>
<dbReference type="SMART" id="SM00478">
    <property type="entry name" value="ENDO3c"/>
    <property type="match status" value="1"/>
</dbReference>
<dbReference type="InterPro" id="IPR051912">
    <property type="entry name" value="Alkylbase_DNA_Glycosylase/TA"/>
</dbReference>
<dbReference type="GO" id="GO:0008725">
    <property type="term" value="F:DNA-3-methyladenine glycosylase activity"/>
    <property type="evidence" value="ECO:0007669"/>
    <property type="project" value="TreeGrafter"/>
</dbReference>
<keyword evidence="8" id="KW-1185">Reference proteome</keyword>
<reference evidence="7 8" key="1">
    <citation type="submission" date="2018-11" db="EMBL/GenBank/DDBJ databases">
        <title>Chitinophaga lutea sp.nov., isolate from arsenic contaminated soil.</title>
        <authorList>
            <person name="Zong Y."/>
        </authorList>
    </citation>
    <scope>NUCLEOTIDE SEQUENCE [LARGE SCALE GENOMIC DNA]</scope>
    <source>
        <strain evidence="7 8">ZY74</strain>
    </source>
</reference>
<dbReference type="GO" id="GO:0006285">
    <property type="term" value="P:base-excision repair, AP site formation"/>
    <property type="evidence" value="ECO:0007669"/>
    <property type="project" value="TreeGrafter"/>
</dbReference>
<dbReference type="EC" id="3.2.2.21" evidence="3"/>
<evidence type="ECO:0000256" key="1">
    <source>
        <dbReference type="ARBA" id="ARBA00000086"/>
    </source>
</evidence>